<gene>
    <name evidence="2" type="ORF">AMECASPLE_035420</name>
</gene>
<sequence length="146" mass="16452">MFLSTWPFLGCVSTLGSISGTSMKVTTSGAEQLVLWGHRSVHCRVPNLTTNLRSFNNSYGFKATGHHTNLCRNLQWVVNERHRSRILTTGEEKRRSPILYPQMLSKASEICPTSQPEPLSEVDFSTLVLILSKFNNLYSSYSHCSQ</sequence>
<feature type="chain" id="PRO_5045926089" evidence="1">
    <location>
        <begin position="17"/>
        <end position="146"/>
    </location>
</feature>
<dbReference type="EMBL" id="JAHRIP010033476">
    <property type="protein sequence ID" value="MEQ2293619.1"/>
    <property type="molecule type" value="Genomic_DNA"/>
</dbReference>
<organism evidence="2 3">
    <name type="scientific">Ameca splendens</name>
    <dbReference type="NCBI Taxonomy" id="208324"/>
    <lineage>
        <taxon>Eukaryota</taxon>
        <taxon>Metazoa</taxon>
        <taxon>Chordata</taxon>
        <taxon>Craniata</taxon>
        <taxon>Vertebrata</taxon>
        <taxon>Euteleostomi</taxon>
        <taxon>Actinopterygii</taxon>
        <taxon>Neopterygii</taxon>
        <taxon>Teleostei</taxon>
        <taxon>Neoteleostei</taxon>
        <taxon>Acanthomorphata</taxon>
        <taxon>Ovalentaria</taxon>
        <taxon>Atherinomorphae</taxon>
        <taxon>Cyprinodontiformes</taxon>
        <taxon>Goodeidae</taxon>
        <taxon>Ameca</taxon>
    </lineage>
</organism>
<evidence type="ECO:0000256" key="1">
    <source>
        <dbReference type="SAM" id="SignalP"/>
    </source>
</evidence>
<reference evidence="2 3" key="1">
    <citation type="submission" date="2021-06" db="EMBL/GenBank/DDBJ databases">
        <authorList>
            <person name="Palmer J.M."/>
        </authorList>
    </citation>
    <scope>NUCLEOTIDE SEQUENCE [LARGE SCALE GENOMIC DNA]</scope>
    <source>
        <strain evidence="2 3">AS_MEX2019</strain>
        <tissue evidence="2">Muscle</tissue>
    </source>
</reference>
<dbReference type="Proteomes" id="UP001469553">
    <property type="component" value="Unassembled WGS sequence"/>
</dbReference>
<name>A0ABV0YIH0_9TELE</name>
<evidence type="ECO:0000313" key="3">
    <source>
        <dbReference type="Proteomes" id="UP001469553"/>
    </source>
</evidence>
<comment type="caution">
    <text evidence="2">The sequence shown here is derived from an EMBL/GenBank/DDBJ whole genome shotgun (WGS) entry which is preliminary data.</text>
</comment>
<keyword evidence="1" id="KW-0732">Signal</keyword>
<accession>A0ABV0YIH0</accession>
<feature type="signal peptide" evidence="1">
    <location>
        <begin position="1"/>
        <end position="16"/>
    </location>
</feature>
<proteinExistence type="predicted"/>
<evidence type="ECO:0000313" key="2">
    <source>
        <dbReference type="EMBL" id="MEQ2293619.1"/>
    </source>
</evidence>
<keyword evidence="3" id="KW-1185">Reference proteome</keyword>
<protein>
    <submittedName>
        <fullName evidence="2">Uncharacterized protein</fullName>
    </submittedName>
</protein>